<keyword evidence="4" id="KW-1003">Cell membrane</keyword>
<evidence type="ECO:0000256" key="5">
    <source>
        <dbReference type="ARBA" id="ARBA00022692"/>
    </source>
</evidence>
<dbReference type="InterPro" id="IPR013122">
    <property type="entry name" value="PKD1_2_channel"/>
</dbReference>
<feature type="domain" description="Polycystin cation channel PKD1/PKD2" evidence="14">
    <location>
        <begin position="328"/>
        <end position="464"/>
    </location>
</feature>
<reference evidence="17" key="1">
    <citation type="submission" date="2025-08" db="UniProtKB">
        <authorList>
            <consortium name="RefSeq"/>
        </authorList>
    </citation>
    <scope>IDENTIFICATION</scope>
    <source>
        <tissue evidence="17">Testes</tissue>
    </source>
</reference>
<proteinExistence type="predicted"/>
<evidence type="ECO:0000256" key="13">
    <source>
        <dbReference type="SAM" id="Phobius"/>
    </source>
</evidence>
<dbReference type="Pfam" id="PF21381">
    <property type="entry name" value="MCLN_ECD"/>
    <property type="match status" value="1"/>
</dbReference>
<feature type="transmembrane region" description="Helical" evidence="13">
    <location>
        <begin position="368"/>
        <end position="390"/>
    </location>
</feature>
<evidence type="ECO:0000256" key="3">
    <source>
        <dbReference type="ARBA" id="ARBA00022448"/>
    </source>
</evidence>
<evidence type="ECO:0000259" key="15">
    <source>
        <dbReference type="Pfam" id="PF21381"/>
    </source>
</evidence>
<sequence length="508" mass="59524">MNARGQYVTPNIRRHRDSQHVRFSEELDNMGDSVTYGTMNSRRPVREDSMISAASVNSSTTVEETMRRKLKFFFMNPCEKYRAKGRKPWKLGLQLFKILLVTLQLVLFGNHQFSVIDFEQQNVEAFEQLFLYSWDSSFDGLYYPSTAGSYAVYDVDTFYDRLNFTLMQYAQVESKSIGTYHYTGNHSSEYIPPLKVCVKEYFKLNFTANYNFNSNTSKYCANFSVPRDYSKQKVNETVQSFFHDNNLTITWRSISALLCLRSIIKAWRLRNLTIRFFRNYFNKELKRHDKLRFINFWYVLIVVSDILVIFGSVWKLQLESRIASNYDLCSILLGTGSLLVWFGVLHYLGFFPKYNILILTMKTAAPSVIRFMVCVIVLFMGYGFCGWIVLGPYHPKFKDLNTASECMFSLVNGDDMFATFAEMSNKSTIVWIYSRLFLYTFISLFIYVVLSLFISVIMDTYETVKEYQRHGGPKSEVLKFMSECADEPESGIFKMDDDKYWWMCCCPR</sequence>
<feature type="transmembrane region" description="Helical" evidence="13">
    <location>
        <begin position="436"/>
        <end position="458"/>
    </location>
</feature>
<feature type="domain" description="Mucolipin extracytosolic" evidence="15">
    <location>
        <begin position="115"/>
        <end position="248"/>
    </location>
</feature>
<keyword evidence="3" id="KW-0813">Transport</keyword>
<evidence type="ECO:0000256" key="7">
    <source>
        <dbReference type="ARBA" id="ARBA00022989"/>
    </source>
</evidence>
<dbReference type="Gene3D" id="1.10.287.70">
    <property type="match status" value="1"/>
</dbReference>
<protein>
    <submittedName>
        <fullName evidence="17">Mucolipin-3-like</fullName>
    </submittedName>
</protein>
<evidence type="ECO:0000256" key="11">
    <source>
        <dbReference type="ARBA" id="ARBA00023303"/>
    </source>
</evidence>
<accession>A0ABM0MJ95</accession>
<organism evidence="16 17">
    <name type="scientific">Saccoglossus kowalevskii</name>
    <name type="common">Acorn worm</name>
    <dbReference type="NCBI Taxonomy" id="10224"/>
    <lineage>
        <taxon>Eukaryota</taxon>
        <taxon>Metazoa</taxon>
        <taxon>Hemichordata</taxon>
        <taxon>Enteropneusta</taxon>
        <taxon>Harrimaniidae</taxon>
        <taxon>Saccoglossus</taxon>
    </lineage>
</organism>
<dbReference type="Proteomes" id="UP000694865">
    <property type="component" value="Unplaced"/>
</dbReference>
<keyword evidence="10" id="KW-1015">Disulfide bond</keyword>
<evidence type="ECO:0000313" key="17">
    <source>
        <dbReference type="RefSeq" id="XP_006820086.1"/>
    </source>
</evidence>
<evidence type="ECO:0000256" key="4">
    <source>
        <dbReference type="ARBA" id="ARBA00022475"/>
    </source>
</evidence>
<dbReference type="RefSeq" id="XP_006820086.1">
    <property type="nucleotide sequence ID" value="XM_006820023.1"/>
</dbReference>
<evidence type="ECO:0000313" key="16">
    <source>
        <dbReference type="Proteomes" id="UP000694865"/>
    </source>
</evidence>
<evidence type="ECO:0000256" key="8">
    <source>
        <dbReference type="ARBA" id="ARBA00023065"/>
    </source>
</evidence>
<evidence type="ECO:0000256" key="6">
    <source>
        <dbReference type="ARBA" id="ARBA00022753"/>
    </source>
</evidence>
<keyword evidence="9 13" id="KW-0472">Membrane</keyword>
<evidence type="ECO:0000256" key="12">
    <source>
        <dbReference type="ARBA" id="ARBA00036634"/>
    </source>
</evidence>
<dbReference type="InterPro" id="IPR049134">
    <property type="entry name" value="MCLN_ECD"/>
</dbReference>
<comment type="subcellular location">
    <subcellularLocation>
        <location evidence="2">Cell membrane</location>
        <topology evidence="2">Multi-pass membrane protein</topology>
    </subcellularLocation>
    <subcellularLocation>
        <location evidence="1">Endosome membrane</location>
        <topology evidence="1">Multi-pass membrane protein</topology>
    </subcellularLocation>
</comment>
<gene>
    <name evidence="17" type="primary">LOC102805661</name>
</gene>
<dbReference type="GeneID" id="102805661"/>
<dbReference type="Pfam" id="PF08016">
    <property type="entry name" value="PKD_channel"/>
    <property type="match status" value="1"/>
</dbReference>
<evidence type="ECO:0000256" key="9">
    <source>
        <dbReference type="ARBA" id="ARBA00023136"/>
    </source>
</evidence>
<keyword evidence="11" id="KW-0407">Ion channel</keyword>
<evidence type="ECO:0000256" key="2">
    <source>
        <dbReference type="ARBA" id="ARBA00004651"/>
    </source>
</evidence>
<comment type="catalytic activity">
    <reaction evidence="12">
        <text>Ca(2+)(in) = Ca(2+)(out)</text>
        <dbReference type="Rhea" id="RHEA:29671"/>
        <dbReference type="ChEBI" id="CHEBI:29108"/>
    </reaction>
</comment>
<feature type="non-terminal residue" evidence="17">
    <location>
        <position position="508"/>
    </location>
</feature>
<name>A0ABM0MJ95_SACKO</name>
<feature type="transmembrane region" description="Helical" evidence="13">
    <location>
        <begin position="328"/>
        <end position="348"/>
    </location>
</feature>
<feature type="transmembrane region" description="Helical" evidence="13">
    <location>
        <begin position="296"/>
        <end position="316"/>
    </location>
</feature>
<dbReference type="PANTHER" id="PTHR12127">
    <property type="entry name" value="MUCOLIPIN"/>
    <property type="match status" value="1"/>
</dbReference>
<keyword evidence="7 13" id="KW-1133">Transmembrane helix</keyword>
<evidence type="ECO:0000256" key="1">
    <source>
        <dbReference type="ARBA" id="ARBA00004337"/>
    </source>
</evidence>
<keyword evidence="16" id="KW-1185">Reference proteome</keyword>
<keyword evidence="8" id="KW-0406">Ion transport</keyword>
<evidence type="ECO:0000259" key="14">
    <source>
        <dbReference type="Pfam" id="PF08016"/>
    </source>
</evidence>
<dbReference type="PANTHER" id="PTHR12127:SF7">
    <property type="entry name" value="SD02261P"/>
    <property type="match status" value="1"/>
</dbReference>
<keyword evidence="6" id="KW-0967">Endosome</keyword>
<evidence type="ECO:0000256" key="10">
    <source>
        <dbReference type="ARBA" id="ARBA00023157"/>
    </source>
</evidence>
<keyword evidence="5 13" id="KW-0812">Transmembrane</keyword>
<dbReference type="InterPro" id="IPR039031">
    <property type="entry name" value="Mucolipin"/>
</dbReference>